<dbReference type="RefSeq" id="WP_126627900.1">
    <property type="nucleotide sequence ID" value="NZ_BIFT01000001.1"/>
</dbReference>
<evidence type="ECO:0000313" key="1">
    <source>
        <dbReference type="EMBL" id="GCE27570.1"/>
    </source>
</evidence>
<dbReference type="EMBL" id="BIFT01000001">
    <property type="protein sequence ID" value="GCE27570.1"/>
    <property type="molecule type" value="Genomic_DNA"/>
</dbReference>
<dbReference type="InterPro" id="IPR001646">
    <property type="entry name" value="5peptide_repeat"/>
</dbReference>
<dbReference type="Proteomes" id="UP000287171">
    <property type="component" value="Unassembled WGS sequence"/>
</dbReference>
<dbReference type="Gene3D" id="2.160.20.80">
    <property type="entry name" value="E3 ubiquitin-protein ligase SopA"/>
    <property type="match status" value="3"/>
</dbReference>
<comment type="caution">
    <text evidence="1">The sequence shown here is derived from an EMBL/GenBank/DDBJ whole genome shotgun (WGS) entry which is preliminary data.</text>
</comment>
<dbReference type="OrthoDB" id="161883at2"/>
<organism evidence="1 2">
    <name type="scientific">Dictyobacter alpinus</name>
    <dbReference type="NCBI Taxonomy" id="2014873"/>
    <lineage>
        <taxon>Bacteria</taxon>
        <taxon>Bacillati</taxon>
        <taxon>Chloroflexota</taxon>
        <taxon>Ktedonobacteria</taxon>
        <taxon>Ktedonobacterales</taxon>
        <taxon>Dictyobacteraceae</taxon>
        <taxon>Dictyobacter</taxon>
    </lineage>
</organism>
<evidence type="ECO:0000313" key="2">
    <source>
        <dbReference type="Proteomes" id="UP000287171"/>
    </source>
</evidence>
<name>A0A402B8E9_9CHLR</name>
<dbReference type="Pfam" id="PF00805">
    <property type="entry name" value="Pentapeptide"/>
    <property type="match status" value="3"/>
</dbReference>
<proteinExistence type="predicted"/>
<keyword evidence="2" id="KW-1185">Reference proteome</keyword>
<gene>
    <name evidence="1" type="ORF">KDA_30540</name>
</gene>
<dbReference type="PANTHER" id="PTHR14136">
    <property type="entry name" value="BTB_POZ DOMAIN-CONTAINING PROTEIN KCTD9"/>
    <property type="match status" value="1"/>
</dbReference>
<sequence length="469" mass="52362">MQHIKILEQGVEVWNKWRQDNPAIRPKLIGVDLSGQNLSRANFNSADLQKANLRGANLLFGHLNDADLRKADLSGAELGFFDVPNKINLSQAIMHRCSLSSNFLQNATIIGTDLSNTDLTGAYLSGKDLRDTNFSNTTLRKASLFGANLTNAKLVNADLREAMLCREAISEVDLEDLEFEDREEIENNIKPTDLTGTDLTGANLSGVHLNQVIFREATLCGSDLSRANLFGACLYHANLTGANLTKAILVETDLTKSTLTDCRVYGASVWDTKLEEAKQINLIVTPPDRPAISVDDLEIAQFMFLLFEHQKLRDALNSIINRGVLLLGGFDNGGIEILHAMADKLRQMKYLPIIFEFARPEHRNLRETVSILAGLSRFVIAEISGPSVPAELENIASSIHVSIVPIIQESVRPFSMFIDFLVDYKVTDLVRYKNKEHLLEVLESKVIDPAESKFEERKQKLLRMAEKSW</sequence>
<protein>
    <recommendedName>
        <fullName evidence="3">Pentapeptide repeat-containing protein</fullName>
    </recommendedName>
</protein>
<dbReference type="SUPFAM" id="SSF141571">
    <property type="entry name" value="Pentapeptide repeat-like"/>
    <property type="match status" value="2"/>
</dbReference>
<dbReference type="PANTHER" id="PTHR14136:SF17">
    <property type="entry name" value="BTB_POZ DOMAIN-CONTAINING PROTEIN KCTD9"/>
    <property type="match status" value="1"/>
</dbReference>
<accession>A0A402B8E9</accession>
<reference evidence="2" key="1">
    <citation type="submission" date="2018-12" db="EMBL/GenBank/DDBJ databases">
        <title>Tengunoibacter tsumagoiensis gen. nov., sp. nov., Dictyobacter kobayashii sp. nov., D. alpinus sp. nov., and D. joshuensis sp. nov. and description of Dictyobacteraceae fam. nov. within the order Ktedonobacterales isolated from Tengu-no-mugimeshi.</title>
        <authorList>
            <person name="Wang C.M."/>
            <person name="Zheng Y."/>
            <person name="Sakai Y."/>
            <person name="Toyoda A."/>
            <person name="Minakuchi Y."/>
            <person name="Abe K."/>
            <person name="Yokota A."/>
            <person name="Yabe S."/>
        </authorList>
    </citation>
    <scope>NUCLEOTIDE SEQUENCE [LARGE SCALE GENOMIC DNA]</scope>
    <source>
        <strain evidence="2">Uno16</strain>
    </source>
</reference>
<evidence type="ECO:0008006" key="3">
    <source>
        <dbReference type="Google" id="ProtNLM"/>
    </source>
</evidence>
<dbReference type="AlphaFoldDB" id="A0A402B8E9"/>
<dbReference type="InterPro" id="IPR051082">
    <property type="entry name" value="Pentapeptide-BTB/POZ_domain"/>
</dbReference>